<dbReference type="AlphaFoldDB" id="M1WJ51"/>
<proteinExistence type="predicted"/>
<dbReference type="PATRIC" id="fig|879567.3.peg.51"/>
<sequence>MLPMEIITETIQAVTLAIHRIAPGLSVQAMRSTGAIALGILALFLLIRAIRLFRGSGKQTSHKRYNIPRILQQEGATIDILNSLDQDGVAIRCVITSASSGKIHCEIIERLDTLKIHEGNDLICLFAPLKTDKGKTNSFTAKLIESDKSGRKTNRIILTAPREYTLIPRRKHSRKKVADQQFIRVKLWVEDARTSDIPFEDAAAQIAVNSFTDEGPGQSANAVINISNGGLGLSVQNSIIPETCAVGSPVVINLFMFNFREKSFKPYWYFGKIRTLVEGRPGFSRMGIQFKGMGEPSEKNGVMEWEEF</sequence>
<evidence type="ECO:0008006" key="3">
    <source>
        <dbReference type="Google" id="ProtNLM"/>
    </source>
</evidence>
<accession>M1WJ51</accession>
<reference evidence="1 2" key="1">
    <citation type="journal article" date="2013" name="PLoS ONE">
        <title>The first genomic and proteomic characterization of a deep-sea sulfate reducer: insights into the piezophilic lifestyle of Desulfovibrio piezophilus.</title>
        <authorList>
            <person name="Pradel N."/>
            <person name="Ji B."/>
            <person name="Gimenez G."/>
            <person name="Talla E."/>
            <person name="Lenoble P."/>
            <person name="Garel M."/>
            <person name="Tamburini C."/>
            <person name="Fourquet P."/>
            <person name="Lebrun R."/>
            <person name="Bertin P."/>
            <person name="Denis Y."/>
            <person name="Pophillat M."/>
            <person name="Barbe V."/>
            <person name="Ollivier B."/>
            <person name="Dolla A."/>
        </authorList>
    </citation>
    <scope>NUCLEOTIDE SEQUENCE [LARGE SCALE GENOMIC DNA]</scope>
    <source>
        <strain evidence="2">DSM 10523 / SB164P1</strain>
    </source>
</reference>
<reference evidence="2" key="2">
    <citation type="journal article" date="2013" name="Stand. Genomic Sci.">
        <title>Complete genome sequence of Desulfocapsa sulfexigens, a marine deltaproteobacterium specialized in disproportionating inorganic sulfur compounds.</title>
        <authorList>
            <person name="Finster K.W."/>
            <person name="Kjeldsen K.U."/>
            <person name="Kube M."/>
            <person name="Reinhardt R."/>
            <person name="Mussmann M."/>
            <person name="Amann R."/>
            <person name="Schreiber L."/>
        </authorList>
    </citation>
    <scope>NUCLEOTIDE SEQUENCE [LARGE SCALE GENOMIC DNA]</scope>
    <source>
        <strain evidence="2">DSM 10523 / SB164P1</strain>
    </source>
</reference>
<dbReference type="Proteomes" id="UP000011724">
    <property type="component" value="Chromosome"/>
</dbReference>
<dbReference type="OrthoDB" id="5456419at2"/>
<name>M1WJ51_PSEP2</name>
<evidence type="ECO:0000313" key="1">
    <source>
        <dbReference type="EMBL" id="CCH47286.1"/>
    </source>
</evidence>
<dbReference type="BioCyc" id="DPIE1322246:BN4_RS00275-MONOMER"/>
<dbReference type="eggNOG" id="ENOG50317RZ">
    <property type="taxonomic scope" value="Bacteria"/>
</dbReference>
<dbReference type="HOGENOM" id="CLU_902331_0_0_7"/>
<keyword evidence="2" id="KW-1185">Reference proteome</keyword>
<evidence type="ECO:0000313" key="2">
    <source>
        <dbReference type="Proteomes" id="UP000011724"/>
    </source>
</evidence>
<dbReference type="EMBL" id="FO203427">
    <property type="protein sequence ID" value="CCH47286.1"/>
    <property type="molecule type" value="Genomic_DNA"/>
</dbReference>
<gene>
    <name evidence="1" type="ordered locus">BN4_10046</name>
</gene>
<dbReference type="KEGG" id="dpi:BN4_10046"/>
<organism evidence="1 2">
    <name type="scientific">Pseudodesulfovibrio piezophilus (strain DSM 21447 / JCM 15486 / C1TLV30)</name>
    <name type="common">Desulfovibrio piezophilus</name>
    <dbReference type="NCBI Taxonomy" id="1322246"/>
    <lineage>
        <taxon>Bacteria</taxon>
        <taxon>Pseudomonadati</taxon>
        <taxon>Thermodesulfobacteriota</taxon>
        <taxon>Desulfovibrionia</taxon>
        <taxon>Desulfovibrionales</taxon>
        <taxon>Desulfovibrionaceae</taxon>
    </lineage>
</organism>
<dbReference type="STRING" id="1322246.BN4_10046"/>
<protein>
    <recommendedName>
        <fullName evidence="3">Type IV pilus assembly PilZ</fullName>
    </recommendedName>
</protein>